<protein>
    <submittedName>
        <fullName evidence="1">Methyltransferase</fullName>
    </submittedName>
</protein>
<dbReference type="Gene3D" id="3.40.50.150">
    <property type="entry name" value="Vaccinia Virus protein VP39"/>
    <property type="match status" value="1"/>
</dbReference>
<dbReference type="InterPro" id="IPR029063">
    <property type="entry name" value="SAM-dependent_MTases_sf"/>
</dbReference>
<accession>A0A2N7PL09</accession>
<dbReference type="PANTHER" id="PTHR14614:SF132">
    <property type="entry name" value="PROTEIN-LYSINE METHYLTRANSFERASE C42C1.13"/>
    <property type="match status" value="1"/>
</dbReference>
<proteinExistence type="predicted"/>
<gene>
    <name evidence="1" type="ORF">C0197_01065</name>
</gene>
<organism evidence="1 2">
    <name type="scientific">Caldimicrobium thiodismutans</name>
    <dbReference type="NCBI Taxonomy" id="1653476"/>
    <lineage>
        <taxon>Bacteria</taxon>
        <taxon>Pseudomonadati</taxon>
        <taxon>Thermodesulfobacteriota</taxon>
        <taxon>Thermodesulfobacteria</taxon>
        <taxon>Thermodesulfobacteriales</taxon>
        <taxon>Thermodesulfobacteriaceae</taxon>
        <taxon>Caldimicrobium</taxon>
    </lineage>
</organism>
<dbReference type="GO" id="GO:0008168">
    <property type="term" value="F:methyltransferase activity"/>
    <property type="evidence" value="ECO:0007669"/>
    <property type="project" value="UniProtKB-KW"/>
</dbReference>
<dbReference type="AlphaFoldDB" id="A0A2N7PL09"/>
<keyword evidence="1" id="KW-0808">Transferase</keyword>
<dbReference type="EMBL" id="PNIE01000015">
    <property type="protein sequence ID" value="PMP64250.1"/>
    <property type="molecule type" value="Genomic_DNA"/>
</dbReference>
<name>A0A2N7PL09_9BACT</name>
<dbReference type="SUPFAM" id="SSF53335">
    <property type="entry name" value="S-adenosyl-L-methionine-dependent methyltransferases"/>
    <property type="match status" value="1"/>
</dbReference>
<dbReference type="CDD" id="cd02440">
    <property type="entry name" value="AdoMet_MTases"/>
    <property type="match status" value="1"/>
</dbReference>
<comment type="caution">
    <text evidence="1">The sequence shown here is derived from an EMBL/GenBank/DDBJ whole genome shotgun (WGS) entry which is preliminary data.</text>
</comment>
<keyword evidence="1" id="KW-0489">Methyltransferase</keyword>
<dbReference type="Pfam" id="PF10294">
    <property type="entry name" value="Methyltransf_16"/>
    <property type="match status" value="1"/>
</dbReference>
<reference evidence="1 2" key="1">
    <citation type="submission" date="2018-01" db="EMBL/GenBank/DDBJ databases">
        <title>Metagenomic assembled genomes from two thermal pools in the Uzon Caldera, Kamchatka, Russia.</title>
        <authorList>
            <person name="Wilkins L."/>
            <person name="Ettinger C."/>
        </authorList>
    </citation>
    <scope>NUCLEOTIDE SEQUENCE [LARGE SCALE GENOMIC DNA]</scope>
    <source>
        <strain evidence="1">ZAV-15</strain>
    </source>
</reference>
<dbReference type="GO" id="GO:0032259">
    <property type="term" value="P:methylation"/>
    <property type="evidence" value="ECO:0007669"/>
    <property type="project" value="UniProtKB-KW"/>
</dbReference>
<evidence type="ECO:0000313" key="2">
    <source>
        <dbReference type="Proteomes" id="UP000235731"/>
    </source>
</evidence>
<dbReference type="InterPro" id="IPR019410">
    <property type="entry name" value="Methyltransf_16"/>
</dbReference>
<sequence>MEKEINFELDEEVITLRGKSLKILKPKRLEDVFQGDPFLETEKFPFWFKIWEASLILADYLATLPEKKKILELGCGLGVVSLFARAFGHEVLATDYEELPLKLLEKSANLNNLSLKIRKLDFLKPDLKETFDIIAASEVIFKKSFYEPLLNIFQTYLNPGGEILLAHSEERKRTLIPFLVKAGEVFEVKTSIRRLRAPDETITIILNRLLPKS</sequence>
<dbReference type="PANTHER" id="PTHR14614">
    <property type="entry name" value="HEPATOCELLULAR CARCINOMA-ASSOCIATED ANTIGEN"/>
    <property type="match status" value="1"/>
</dbReference>
<dbReference type="Proteomes" id="UP000235731">
    <property type="component" value="Unassembled WGS sequence"/>
</dbReference>
<evidence type="ECO:0000313" key="1">
    <source>
        <dbReference type="EMBL" id="PMP64250.1"/>
    </source>
</evidence>